<dbReference type="Proteomes" id="UP000276542">
    <property type="component" value="Unassembled WGS sequence"/>
</dbReference>
<reference evidence="3" key="1">
    <citation type="submission" date="2018-09" db="EMBL/GenBank/DDBJ databases">
        <authorList>
            <person name="Parvin R."/>
            <person name="Begum J.A."/>
            <person name="Chowdhury E.H."/>
            <person name="Islam M.R."/>
            <person name="Harder T."/>
        </authorList>
    </citation>
    <scope>NUCLEOTIDE SEQUENCE</scope>
    <source>
        <strain evidence="3">K1W22B-1</strain>
    </source>
</reference>
<dbReference type="Pfam" id="PF01882">
    <property type="entry name" value="DUF58"/>
    <property type="match status" value="1"/>
</dbReference>
<sequence length="414" mass="44455">MRSGLGALTTRGRTLLAGGITALFCGIALGQVALSRVGLLLVVLPVASAALIGLSRYRLSLARAVEPRQVAAGQSSLVTLEISNAGRALLGTVRLEDQVPWALGSRPRFVLGGLTRAWERRVDYTVRSDVRGRFVLGPMTARVTDPFGLVELSRSFQTQAELIVTPTVVRLPMTGLSGAWTGAGDNRPRAFASGSAEDVTVREYRHGDALRRVHWRSSARTGELMVRREEQPWQSRATVLLDNRVSAHRGHGAASSLETAVSMAASIVTHLAERGFTVRLVTADGANAARSDAWHERSSGPDTRRLLEELAVVDGVRRGVLETSWVADTARTGMLIAVLGEVTEHDRAALHRMVHHSESPLAIALDVDGWLGRPAADPALSLRTLGWRAVAAGPGVSLPQLWQDLASAPTRRSS</sequence>
<comment type="caution">
    <text evidence="3">The sequence shown here is derived from an EMBL/GenBank/DDBJ whole genome shotgun (WGS) entry which is preliminary data.</text>
</comment>
<accession>A0A3A5HBJ8</accession>
<organism evidence="3 4">
    <name type="scientific">Nocardioides cavernaquae</name>
    <dbReference type="NCBI Taxonomy" id="2321396"/>
    <lineage>
        <taxon>Bacteria</taxon>
        <taxon>Bacillati</taxon>
        <taxon>Actinomycetota</taxon>
        <taxon>Actinomycetes</taxon>
        <taxon>Propionibacteriales</taxon>
        <taxon>Nocardioidaceae</taxon>
        <taxon>Nocardioides</taxon>
    </lineage>
</organism>
<dbReference type="InterPro" id="IPR002881">
    <property type="entry name" value="DUF58"/>
</dbReference>
<gene>
    <name evidence="2" type="ORF">D4739_00075</name>
    <name evidence="3" type="ORF">D4739_16590</name>
</gene>
<keyword evidence="4" id="KW-1185">Reference proteome</keyword>
<protein>
    <submittedName>
        <fullName evidence="3">DUF58 domain-containing protein</fullName>
    </submittedName>
</protein>
<dbReference type="PANTHER" id="PTHR34351">
    <property type="entry name" value="SLR1927 PROTEIN-RELATED"/>
    <property type="match status" value="1"/>
</dbReference>
<dbReference type="RefSeq" id="WP_120058519.1">
    <property type="nucleotide sequence ID" value="NZ_QYRP01000002.1"/>
</dbReference>
<evidence type="ECO:0000313" key="4">
    <source>
        <dbReference type="Proteomes" id="UP000276542"/>
    </source>
</evidence>
<dbReference type="OrthoDB" id="9812729at2"/>
<proteinExistence type="predicted"/>
<evidence type="ECO:0000313" key="2">
    <source>
        <dbReference type="EMBL" id="RJS44792.1"/>
    </source>
</evidence>
<dbReference type="EMBL" id="QYRP01000002">
    <property type="protein sequence ID" value="RJS44792.1"/>
    <property type="molecule type" value="Genomic_DNA"/>
</dbReference>
<dbReference type="EMBL" id="QYRP01000002">
    <property type="protein sequence ID" value="RJS47672.1"/>
    <property type="molecule type" value="Genomic_DNA"/>
</dbReference>
<reference evidence="4" key="2">
    <citation type="submission" date="2018-09" db="EMBL/GenBank/DDBJ databases">
        <authorList>
            <person name="Zhu H."/>
        </authorList>
    </citation>
    <scope>NUCLEOTIDE SEQUENCE [LARGE SCALE GENOMIC DNA]</scope>
    <source>
        <strain evidence="4">K1W22B-1</strain>
    </source>
</reference>
<feature type="domain" description="DUF58" evidence="1">
    <location>
        <begin position="201"/>
        <end position="282"/>
    </location>
</feature>
<name>A0A3A5HBJ8_9ACTN</name>
<dbReference type="PANTHER" id="PTHR34351:SF1">
    <property type="entry name" value="SLR1927 PROTEIN"/>
    <property type="match status" value="1"/>
</dbReference>
<dbReference type="AlphaFoldDB" id="A0A3A5HBJ8"/>
<evidence type="ECO:0000259" key="1">
    <source>
        <dbReference type="Pfam" id="PF01882"/>
    </source>
</evidence>
<evidence type="ECO:0000313" key="3">
    <source>
        <dbReference type="EMBL" id="RJS47672.1"/>
    </source>
</evidence>